<evidence type="ECO:0000256" key="2">
    <source>
        <dbReference type="ARBA" id="ARBA00022737"/>
    </source>
</evidence>
<dbReference type="EMBL" id="CP050063">
    <property type="protein sequence ID" value="QIP16312.1"/>
    <property type="molecule type" value="Genomic_DNA"/>
</dbReference>
<keyword evidence="2" id="KW-0677">Repeat</keyword>
<proteinExistence type="predicted"/>
<gene>
    <name evidence="3" type="ORF">G8759_28570</name>
</gene>
<dbReference type="InterPro" id="IPR015915">
    <property type="entry name" value="Kelch-typ_b-propeller"/>
</dbReference>
<keyword evidence="1" id="KW-0880">Kelch repeat</keyword>
<protein>
    <submittedName>
        <fullName evidence="3">Galactose oxidase</fullName>
    </submittedName>
</protein>
<dbReference type="PANTHER" id="PTHR45632:SF3">
    <property type="entry name" value="KELCH-LIKE PROTEIN 32"/>
    <property type="match status" value="1"/>
</dbReference>
<name>A0A6G9AV05_9BACT</name>
<organism evidence="3 4">
    <name type="scientific">Spirosoma aureum</name>
    <dbReference type="NCBI Taxonomy" id="2692134"/>
    <lineage>
        <taxon>Bacteria</taxon>
        <taxon>Pseudomonadati</taxon>
        <taxon>Bacteroidota</taxon>
        <taxon>Cytophagia</taxon>
        <taxon>Cytophagales</taxon>
        <taxon>Cytophagaceae</taxon>
        <taxon>Spirosoma</taxon>
    </lineage>
</organism>
<evidence type="ECO:0000313" key="3">
    <source>
        <dbReference type="EMBL" id="QIP16312.1"/>
    </source>
</evidence>
<reference evidence="3 4" key="1">
    <citation type="submission" date="2020-03" db="EMBL/GenBank/DDBJ databases">
        <authorList>
            <person name="Kim M.K."/>
        </authorList>
    </citation>
    <scope>NUCLEOTIDE SEQUENCE [LARGE SCALE GENOMIC DNA]</scope>
    <source>
        <strain evidence="3 4">BT328</strain>
    </source>
</reference>
<dbReference type="KEGG" id="spib:G8759_28570"/>
<dbReference type="PANTHER" id="PTHR45632">
    <property type="entry name" value="LD33804P"/>
    <property type="match status" value="1"/>
</dbReference>
<evidence type="ECO:0000256" key="1">
    <source>
        <dbReference type="ARBA" id="ARBA00022441"/>
    </source>
</evidence>
<dbReference type="Proteomes" id="UP000501802">
    <property type="component" value="Chromosome"/>
</dbReference>
<accession>A0A6G9AV05</accession>
<dbReference type="Pfam" id="PF24681">
    <property type="entry name" value="Kelch_KLHDC2_KLHL20_DRC7"/>
    <property type="match status" value="1"/>
</dbReference>
<keyword evidence="4" id="KW-1185">Reference proteome</keyword>
<dbReference type="AlphaFoldDB" id="A0A6G9AV05"/>
<dbReference type="RefSeq" id="WP_167216087.1">
    <property type="nucleotide sequence ID" value="NZ_CP050063.1"/>
</dbReference>
<dbReference type="Gene3D" id="2.120.10.80">
    <property type="entry name" value="Kelch-type beta propeller"/>
    <property type="match status" value="2"/>
</dbReference>
<sequence>MINLPIRFRSATGFQPKSISQTASLSQADQDTKNHRRSQLINWALGLVCVGWASALIGCSSSDTASTLGDWRHRSDFEGVARASSSGFVIGNFAYLGTGYDASNNRLKDFWAYDQTKNTWVQLADFGGVARTNAVGFSVGTKGYIGTGLNANNDKLKDFWEYDQATNKWKAVADFGGTARYAAVAFSLGNKGYVGTGNDGNYLKDIWSFDPAQNAWAKVSSYSGSKRVGAVAIVLNGLAYVGTGNNNGSTLRDWYAYDPAQDLWVEKAQFTTDQSTIARSYAVGFAINNLGYITSGDASSTTVWQYNPATDIWATLGTFEGSGRTYAIGFAIGGKGYVTTGLSGTARFDDLWEFDPTIAQDLDTN</sequence>
<evidence type="ECO:0000313" key="4">
    <source>
        <dbReference type="Proteomes" id="UP000501802"/>
    </source>
</evidence>
<dbReference type="SUPFAM" id="SSF117281">
    <property type="entry name" value="Kelch motif"/>
    <property type="match status" value="1"/>
</dbReference>